<evidence type="ECO:0000256" key="1">
    <source>
        <dbReference type="SAM" id="MobiDB-lite"/>
    </source>
</evidence>
<dbReference type="EMBL" id="JATAAI010000021">
    <property type="protein sequence ID" value="KAK1738294.1"/>
    <property type="molecule type" value="Genomic_DNA"/>
</dbReference>
<protein>
    <submittedName>
        <fullName evidence="3">Uncharacterized protein</fullName>
    </submittedName>
</protein>
<feature type="transmembrane region" description="Helical" evidence="2">
    <location>
        <begin position="940"/>
        <end position="960"/>
    </location>
</feature>
<feature type="transmembrane region" description="Helical" evidence="2">
    <location>
        <begin position="1003"/>
        <end position="1022"/>
    </location>
</feature>
<evidence type="ECO:0000313" key="4">
    <source>
        <dbReference type="Proteomes" id="UP001224775"/>
    </source>
</evidence>
<feature type="region of interest" description="Disordered" evidence="1">
    <location>
        <begin position="300"/>
        <end position="320"/>
    </location>
</feature>
<name>A0AAD8Y293_9STRA</name>
<evidence type="ECO:0000313" key="3">
    <source>
        <dbReference type="EMBL" id="KAK1738294.1"/>
    </source>
</evidence>
<dbReference type="Proteomes" id="UP001224775">
    <property type="component" value="Unassembled WGS sequence"/>
</dbReference>
<evidence type="ECO:0000256" key="2">
    <source>
        <dbReference type="SAM" id="Phobius"/>
    </source>
</evidence>
<organism evidence="3 4">
    <name type="scientific">Skeletonema marinoi</name>
    <dbReference type="NCBI Taxonomy" id="267567"/>
    <lineage>
        <taxon>Eukaryota</taxon>
        <taxon>Sar</taxon>
        <taxon>Stramenopiles</taxon>
        <taxon>Ochrophyta</taxon>
        <taxon>Bacillariophyta</taxon>
        <taxon>Coscinodiscophyceae</taxon>
        <taxon>Thalassiosirophycidae</taxon>
        <taxon>Thalassiosirales</taxon>
        <taxon>Skeletonemataceae</taxon>
        <taxon>Skeletonema</taxon>
        <taxon>Skeletonema marinoi-dohrnii complex</taxon>
    </lineage>
</organism>
<keyword evidence="2" id="KW-0812">Transmembrane</keyword>
<feature type="transmembrane region" description="Helical" evidence="2">
    <location>
        <begin position="1043"/>
        <end position="1068"/>
    </location>
</feature>
<gene>
    <name evidence="3" type="ORF">QTG54_010963</name>
</gene>
<accession>A0AAD8Y293</accession>
<feature type="transmembrane region" description="Helical" evidence="2">
    <location>
        <begin position="493"/>
        <end position="513"/>
    </location>
</feature>
<reference evidence="3" key="1">
    <citation type="submission" date="2023-06" db="EMBL/GenBank/DDBJ databases">
        <title>Survivors Of The Sea: Transcriptome response of Skeletonema marinoi to long-term dormancy.</title>
        <authorList>
            <person name="Pinder M.I.M."/>
            <person name="Kourtchenko O."/>
            <person name="Robertson E.K."/>
            <person name="Larsson T."/>
            <person name="Maumus F."/>
            <person name="Osuna-Cruz C.M."/>
            <person name="Vancaester E."/>
            <person name="Stenow R."/>
            <person name="Vandepoele K."/>
            <person name="Ploug H."/>
            <person name="Bruchert V."/>
            <person name="Godhe A."/>
            <person name="Topel M."/>
        </authorList>
    </citation>
    <scope>NUCLEOTIDE SEQUENCE</scope>
    <source>
        <strain evidence="3">R05AC</strain>
    </source>
</reference>
<sequence>MKIQDSHCLKIGPNLDYIGSDDEVSRWEELSQCSNFHVKMSTRCWIPTEFWLVNDPGPDVGNQRFSVACGSKEDVREEREMAHDIISNVPLEQKRNPLAFQLRRIERRIARKAFGLTFNNKHIVLMLCTDGYLSDEFGCEGSAVNRDFVDSLVALSKLPVKIIVRLCTDDDRVTDFFNRLDSKLTDIDVLDDYFGEAMEMYLHNPWLTYGLGLHRLREAGLASDLIGELDERCFTIYDIHRFCQEFITGEKVDLPHPRNWDAFISSLANALSSEKQQWNPIKRRQTPWIDIKKLEKMFGRRKRTTSPQKSQYSGAGVGRREFASSMTSRADSYNNDMTLQQVIQRWSHQPPNYKKLNSMQDLLVNMPRLFPPTNHAVEAHEYFEKWKRLSREAFTGEGEELKALLKRAARRSKLFLHPDKLPKDLTKSQTILLELDHALMSLQLLDDIFSVNTTLQSNHTLQHLVLDSLDTEKAKMGYDANIKSKRAVKQQRLTIIFTLIGLALACTFAVNFLRRPKNTHVTSKNGSGQLQQLTLRKKQEEQVVAGASDGKNNDKLLRTIAAAKDADTIDLEAKAAQKVAQLEQYVRAIKKTGVIMETDKESLALTTQLQDATRTLIKLRYGDFQVTTPYRIKLDLEFQSTIPDFDSKGKDGTIVIELAPISLIPYSVYNFLEIARTWKNGAFHRNAGHVLQAIARSNVKQSMPFQEYSKEYPHKKYTVGYAGRPSGPEFYISIQNNSGAHGPGSQQQHNPYEADCIIGRVIQGVEDGTVDRIHTMPGKEFLSDKNKWVLIRRMHILVPKGDGSDDEYVEFSSSPALTSMKSLRQPPHPSAEGVLYFTGLFGPILLEWFQRTFFDARFVWGDDPFHRMFEIVHLCALSFAAVHIRPVSTMTDPTQIEMFDYSLAVTGLALLNMYRSIEVMLTVDGEDAAKRGEKRRLIDFFVQLAFYLAAAVKSGITYYGSKSADENDFGNRGLESLTNACSRILNLAPERDLAAEVAVEKDHIPIILCLCGWLSTVVFYLFRSYFFEKKFGWHKKYNVPMNIEWVTLIGLLGICFEIVTTVTTRYFWDKQFGDFEDDDDGHWPNVTEPDSLT</sequence>
<dbReference type="AlphaFoldDB" id="A0AAD8Y293"/>
<keyword evidence="4" id="KW-1185">Reference proteome</keyword>
<proteinExistence type="predicted"/>
<keyword evidence="2" id="KW-0472">Membrane</keyword>
<keyword evidence="2" id="KW-1133">Transmembrane helix</keyword>
<comment type="caution">
    <text evidence="3">The sequence shown here is derived from an EMBL/GenBank/DDBJ whole genome shotgun (WGS) entry which is preliminary data.</text>
</comment>